<keyword evidence="2" id="KW-1185">Reference proteome</keyword>
<evidence type="ECO:0000313" key="2">
    <source>
        <dbReference type="Proteomes" id="UP000001194"/>
    </source>
</evidence>
<reference evidence="1 2" key="1">
    <citation type="journal article" date="2008" name="Nature">
        <title>The genome of Laccaria bicolor provides insights into mycorrhizal symbiosis.</title>
        <authorList>
            <person name="Martin F."/>
            <person name="Aerts A."/>
            <person name="Ahren D."/>
            <person name="Brun A."/>
            <person name="Danchin E.G.J."/>
            <person name="Duchaussoy F."/>
            <person name="Gibon J."/>
            <person name="Kohler A."/>
            <person name="Lindquist E."/>
            <person name="Pereda V."/>
            <person name="Salamov A."/>
            <person name="Shapiro H.J."/>
            <person name="Wuyts J."/>
            <person name="Blaudez D."/>
            <person name="Buee M."/>
            <person name="Brokstein P."/>
            <person name="Canbaeck B."/>
            <person name="Cohen D."/>
            <person name="Courty P.E."/>
            <person name="Coutinho P.M."/>
            <person name="Delaruelle C."/>
            <person name="Detter J.C."/>
            <person name="Deveau A."/>
            <person name="DiFazio S."/>
            <person name="Duplessis S."/>
            <person name="Fraissinet-Tachet L."/>
            <person name="Lucic E."/>
            <person name="Frey-Klett P."/>
            <person name="Fourrey C."/>
            <person name="Feussner I."/>
            <person name="Gay G."/>
            <person name="Grimwood J."/>
            <person name="Hoegger P.J."/>
            <person name="Jain P."/>
            <person name="Kilaru S."/>
            <person name="Labbe J."/>
            <person name="Lin Y.C."/>
            <person name="Legue V."/>
            <person name="Le Tacon F."/>
            <person name="Marmeisse R."/>
            <person name="Melayah D."/>
            <person name="Montanini B."/>
            <person name="Muratet M."/>
            <person name="Nehls U."/>
            <person name="Niculita-Hirzel H."/>
            <person name="Oudot-Le Secq M.P."/>
            <person name="Peter M."/>
            <person name="Quesneville H."/>
            <person name="Rajashekar B."/>
            <person name="Reich M."/>
            <person name="Rouhier N."/>
            <person name="Schmutz J."/>
            <person name="Yin T."/>
            <person name="Chalot M."/>
            <person name="Henrissat B."/>
            <person name="Kuees U."/>
            <person name="Lucas S."/>
            <person name="Van de Peer Y."/>
            <person name="Podila G.K."/>
            <person name="Polle A."/>
            <person name="Pukkila P.J."/>
            <person name="Richardson P.M."/>
            <person name="Rouze P."/>
            <person name="Sanders I.R."/>
            <person name="Stajich J.E."/>
            <person name="Tunlid A."/>
            <person name="Tuskan G."/>
            <person name="Grigoriev I.V."/>
        </authorList>
    </citation>
    <scope>NUCLEOTIDE SEQUENCE [LARGE SCALE GENOMIC DNA]</scope>
    <source>
        <strain evidence="2">S238N-H82 / ATCC MYA-4686</strain>
    </source>
</reference>
<dbReference type="GeneID" id="6079759"/>
<name>B0DJU0_LACBS</name>
<dbReference type="EMBL" id="DS547114">
    <property type="protein sequence ID" value="EDR05176.1"/>
    <property type="molecule type" value="Genomic_DNA"/>
</dbReference>
<proteinExistence type="predicted"/>
<dbReference type="Proteomes" id="UP000001194">
    <property type="component" value="Unassembled WGS sequence"/>
</dbReference>
<organism evidence="2">
    <name type="scientific">Laccaria bicolor (strain S238N-H82 / ATCC MYA-4686)</name>
    <name type="common">Bicoloured deceiver</name>
    <name type="synonym">Laccaria laccata var. bicolor</name>
    <dbReference type="NCBI Taxonomy" id="486041"/>
    <lineage>
        <taxon>Eukaryota</taxon>
        <taxon>Fungi</taxon>
        <taxon>Dikarya</taxon>
        <taxon>Basidiomycota</taxon>
        <taxon>Agaricomycotina</taxon>
        <taxon>Agaricomycetes</taxon>
        <taxon>Agaricomycetidae</taxon>
        <taxon>Agaricales</taxon>
        <taxon>Agaricineae</taxon>
        <taxon>Hydnangiaceae</taxon>
        <taxon>Laccaria</taxon>
    </lineage>
</organism>
<dbReference type="KEGG" id="lbc:LACBIDRAFT_329982"/>
<evidence type="ECO:0000313" key="1">
    <source>
        <dbReference type="EMBL" id="EDR05176.1"/>
    </source>
</evidence>
<sequence length="131" mass="14885">MRPALPASRKKRWIDLAQQERHSTRTRRSRLEVQLSVVGGFDDDNEIPQIWVQGTEGLVQERIQPVKELAPKIKIFTVTHRRKLVPSYADGHWSTQLMPSASAVKQCDASGLLSAHLANPQENFRRGWGGY</sequence>
<dbReference type="RefSeq" id="XP_001884141.1">
    <property type="nucleotide sequence ID" value="XM_001884106.1"/>
</dbReference>
<dbReference type="HOGENOM" id="CLU_1927981_0_0_1"/>
<accession>B0DJU0</accession>
<gene>
    <name evidence="1" type="ORF">LACBIDRAFT_329982</name>
</gene>
<protein>
    <submittedName>
        <fullName evidence="1">Predicted protein</fullName>
    </submittedName>
</protein>
<dbReference type="AlphaFoldDB" id="B0DJU0"/>
<dbReference type="InParanoid" id="B0DJU0"/>